<dbReference type="EMBL" id="LAZR01059794">
    <property type="protein sequence ID" value="KKK67045.1"/>
    <property type="molecule type" value="Genomic_DNA"/>
</dbReference>
<name>A0A0F8Y0G9_9ZZZZ</name>
<evidence type="ECO:0000313" key="1">
    <source>
        <dbReference type="EMBL" id="KKK67045.1"/>
    </source>
</evidence>
<protein>
    <submittedName>
        <fullName evidence="1">Uncharacterized protein</fullName>
    </submittedName>
</protein>
<sequence length="94" mass="10518">PVTNFLLVLERQDINRILHRLLGRRIVDAAPVGPITFADMEQLVGAVNQAKALYARFLWNASAEESYIMANESQFIAQMLAYVQALASGLRLED</sequence>
<dbReference type="AlphaFoldDB" id="A0A0F8Y0G9"/>
<gene>
    <name evidence="1" type="ORF">LCGC14_2957980</name>
</gene>
<organism evidence="1">
    <name type="scientific">marine sediment metagenome</name>
    <dbReference type="NCBI Taxonomy" id="412755"/>
    <lineage>
        <taxon>unclassified sequences</taxon>
        <taxon>metagenomes</taxon>
        <taxon>ecological metagenomes</taxon>
    </lineage>
</organism>
<accession>A0A0F8Y0G9</accession>
<feature type="non-terminal residue" evidence="1">
    <location>
        <position position="1"/>
    </location>
</feature>
<proteinExistence type="predicted"/>
<reference evidence="1" key="1">
    <citation type="journal article" date="2015" name="Nature">
        <title>Complex archaea that bridge the gap between prokaryotes and eukaryotes.</title>
        <authorList>
            <person name="Spang A."/>
            <person name="Saw J.H."/>
            <person name="Jorgensen S.L."/>
            <person name="Zaremba-Niedzwiedzka K."/>
            <person name="Martijn J."/>
            <person name="Lind A.E."/>
            <person name="van Eijk R."/>
            <person name="Schleper C."/>
            <person name="Guy L."/>
            <person name="Ettema T.J."/>
        </authorList>
    </citation>
    <scope>NUCLEOTIDE SEQUENCE</scope>
</reference>
<comment type="caution">
    <text evidence="1">The sequence shown here is derived from an EMBL/GenBank/DDBJ whole genome shotgun (WGS) entry which is preliminary data.</text>
</comment>